<keyword evidence="2" id="KW-1185">Reference proteome</keyword>
<dbReference type="EMBL" id="JAKZGS010000017">
    <property type="protein sequence ID" value="MCH7399538.1"/>
    <property type="molecule type" value="Genomic_DNA"/>
</dbReference>
<dbReference type="RefSeq" id="WP_241276033.1">
    <property type="nucleotide sequence ID" value="NZ_JAKZGS010000017.1"/>
</dbReference>
<evidence type="ECO:0000313" key="1">
    <source>
        <dbReference type="EMBL" id="MCH7399538.1"/>
    </source>
</evidence>
<sequence length="371" mass="42740">MKYCLLIFLFFTICSCQKTNQITASLIFESEPSNFPTQDKLDVNYKSFQVLNDTLIVFDKFNHEIIFFDLISQSISSKSQDLNGPNGFDSPINFTFLDNSNYVLADDYSIAVFDKNGIKTKEFNLFDESLYIDRDKLYGNPAYLGYRNNLISGINGESIFLYFQKKGKEKNKNNFAELNLYNGKIEAISIDYPSNYEEIEFTGRLFQLTSAQSDKGIYFLFSGSPEISFFDFNTKKTISKSIISFEGKSIADPPISFDANDSEYYEYIRSNPFYTQIIYDDLHKLIYRISSPSIGNSQALDNNIFNKREIILTVLDENLNELGNLNLGTNRYDGTFAFSYSKGIWLALHRELQNDENYIKGDLIKIEGIHY</sequence>
<comment type="caution">
    <text evidence="1">The sequence shown here is derived from an EMBL/GenBank/DDBJ whole genome shotgun (WGS) entry which is preliminary data.</text>
</comment>
<proteinExistence type="predicted"/>
<dbReference type="Proteomes" id="UP001165488">
    <property type="component" value="Unassembled WGS sequence"/>
</dbReference>
<reference evidence="1" key="1">
    <citation type="submission" date="2022-03" db="EMBL/GenBank/DDBJ databases">
        <title>De novo assembled genomes of Belliella spp. (Cyclobacteriaceae) strains.</title>
        <authorList>
            <person name="Szabo A."/>
            <person name="Korponai K."/>
            <person name="Felfoldi T."/>
        </authorList>
    </citation>
    <scope>NUCLEOTIDE SEQUENCE</scope>
    <source>
        <strain evidence="1">DSM 107340</strain>
    </source>
</reference>
<organism evidence="1 2">
    <name type="scientific">Belliella calami</name>
    <dbReference type="NCBI Taxonomy" id="2923436"/>
    <lineage>
        <taxon>Bacteria</taxon>
        <taxon>Pseudomonadati</taxon>
        <taxon>Bacteroidota</taxon>
        <taxon>Cytophagia</taxon>
        <taxon>Cytophagales</taxon>
        <taxon>Cyclobacteriaceae</taxon>
        <taxon>Belliella</taxon>
    </lineage>
</organism>
<accession>A0ABS9USQ3</accession>
<gene>
    <name evidence="1" type="ORF">MM236_16160</name>
</gene>
<dbReference type="PROSITE" id="PS51257">
    <property type="entry name" value="PROKAR_LIPOPROTEIN"/>
    <property type="match status" value="1"/>
</dbReference>
<name>A0ABS9USQ3_9BACT</name>
<dbReference type="SUPFAM" id="SSF101898">
    <property type="entry name" value="NHL repeat"/>
    <property type="match status" value="1"/>
</dbReference>
<protein>
    <submittedName>
        <fullName evidence="1">DUF4221 domain-containing protein</fullName>
    </submittedName>
</protein>
<evidence type="ECO:0000313" key="2">
    <source>
        <dbReference type="Proteomes" id="UP001165488"/>
    </source>
</evidence>